<feature type="domain" description="Misato Segment II tubulin-like" evidence="6">
    <location>
        <begin position="2"/>
        <end position="124"/>
    </location>
</feature>
<protein>
    <submittedName>
        <fullName evidence="8">Tubulin/FtsZ, GTPase domain</fullName>
    </submittedName>
</protein>
<dbReference type="CDD" id="cd06060">
    <property type="entry name" value="misato"/>
    <property type="match status" value="1"/>
</dbReference>
<dbReference type="Proteomes" id="UP000192927">
    <property type="component" value="Unassembled WGS sequence"/>
</dbReference>
<dbReference type="Pfam" id="PF14881">
    <property type="entry name" value="Tubulin_3"/>
    <property type="match status" value="1"/>
</dbReference>
<feature type="region of interest" description="Disordered" evidence="5">
    <location>
        <begin position="357"/>
        <end position="396"/>
    </location>
</feature>
<dbReference type="EMBL" id="FWEW01002346">
    <property type="protein sequence ID" value="SLM38250.1"/>
    <property type="molecule type" value="Genomic_DNA"/>
</dbReference>
<dbReference type="Pfam" id="PF10644">
    <property type="entry name" value="Misat_Tub_SegII"/>
    <property type="match status" value="1"/>
</dbReference>
<evidence type="ECO:0000256" key="3">
    <source>
        <dbReference type="ARBA" id="ARBA00008507"/>
    </source>
</evidence>
<dbReference type="InterPro" id="IPR049942">
    <property type="entry name" value="DML1/Misato"/>
</dbReference>
<dbReference type="PANTHER" id="PTHR13391">
    <property type="entry name" value="MITOCHONDRIAL DISTRIBUTION REGULATOR MISATO"/>
    <property type="match status" value="1"/>
</dbReference>
<sequence>MHEIITLQLGQRSNYLATHFWNTQESYFTYTDSDADANSSTVDEVDHDVHFRPGIGADGTETFTPRTVIYDLKGGFGSLRKINALYDMQEEGEGGSMPRGLWHGNVVVHKQDAVAQSAYQQSLDTGIPPTAPLKAETVRYWSDFNRVFYHPRSIIQLNDFELNSRLMPFERWDVGEELFASLDKEHDILDRDFRLWAEECDQLQGIQIVTGADDAWGGFAGKYVERLRDEFGKGAIWVWGIEDGSRAHRDKQLLRTINAARSMHDISAQSSMYIPVSDPPIQLPAYVSVDRTSQWHTAGLLSIALESVTLQSRLRASNTRRWTMDDFEAAINVNGKQRIAKLECSVINPALLEEQKRERGIKEASTADPRMPGRTTVPVTGTGTSPGTSSLLHDEGGSQAAKDASLKHLDMDFFVGHSSQTSAPMPPGQRTRVGKESHVFGHMDSFRGEFERASGEEGGGEAGYARKRRRIAGLPLVEKCYSSLCYPLLDSFPKIFSEWSDHTALVAVHSSLSTTSKVAERVKSLQRVVGRMVGLDERETLSNGLGEIGEAYEDGWGSGSDSGDDI</sequence>
<evidence type="ECO:0000259" key="7">
    <source>
        <dbReference type="Pfam" id="PF14881"/>
    </source>
</evidence>
<evidence type="ECO:0000313" key="8">
    <source>
        <dbReference type="EMBL" id="SLM38250.1"/>
    </source>
</evidence>
<dbReference type="GO" id="GO:0005739">
    <property type="term" value="C:mitochondrion"/>
    <property type="evidence" value="ECO:0007669"/>
    <property type="project" value="UniProtKB-SubCell"/>
</dbReference>
<comment type="similarity">
    <text evidence="3">Belongs to the misato family.</text>
</comment>
<name>A0A1W5D5H6_9LECA</name>
<evidence type="ECO:0000256" key="4">
    <source>
        <dbReference type="ARBA" id="ARBA00023128"/>
    </source>
</evidence>
<dbReference type="GO" id="GO:0007005">
    <property type="term" value="P:mitochondrion organization"/>
    <property type="evidence" value="ECO:0007669"/>
    <property type="project" value="InterPro"/>
</dbReference>
<accession>A0A1W5D5H6</accession>
<dbReference type="AlphaFoldDB" id="A0A1W5D5H6"/>
<dbReference type="InterPro" id="IPR036525">
    <property type="entry name" value="Tubulin/FtsZ_GTPase_sf"/>
</dbReference>
<evidence type="ECO:0000256" key="1">
    <source>
        <dbReference type="ARBA" id="ARBA00003757"/>
    </source>
</evidence>
<dbReference type="InterPro" id="IPR029209">
    <property type="entry name" value="DML1/Misato_tubulin"/>
</dbReference>
<proteinExistence type="inferred from homology"/>
<keyword evidence="9" id="KW-1185">Reference proteome</keyword>
<dbReference type="Gene3D" id="3.40.50.1440">
    <property type="entry name" value="Tubulin/FtsZ, GTPase domain"/>
    <property type="match status" value="1"/>
</dbReference>
<evidence type="ECO:0000259" key="6">
    <source>
        <dbReference type="Pfam" id="PF10644"/>
    </source>
</evidence>
<evidence type="ECO:0000313" key="9">
    <source>
        <dbReference type="Proteomes" id="UP000192927"/>
    </source>
</evidence>
<comment type="subcellular location">
    <subcellularLocation>
        <location evidence="2">Mitochondrion</location>
    </subcellularLocation>
</comment>
<evidence type="ECO:0000256" key="5">
    <source>
        <dbReference type="SAM" id="MobiDB-lite"/>
    </source>
</evidence>
<reference evidence="9" key="1">
    <citation type="submission" date="2017-03" db="EMBL/GenBank/DDBJ databases">
        <authorList>
            <person name="Sharma R."/>
            <person name="Thines M."/>
        </authorList>
    </citation>
    <scope>NUCLEOTIDE SEQUENCE [LARGE SCALE GENOMIC DNA]</scope>
</reference>
<dbReference type="InterPro" id="IPR019605">
    <property type="entry name" value="Misato_II_tubulin-like"/>
</dbReference>
<dbReference type="SUPFAM" id="SSF52490">
    <property type="entry name" value="Tubulin nucleotide-binding domain-like"/>
    <property type="match status" value="1"/>
</dbReference>
<organism evidence="8 9">
    <name type="scientific">Lasallia pustulata</name>
    <dbReference type="NCBI Taxonomy" id="136370"/>
    <lineage>
        <taxon>Eukaryota</taxon>
        <taxon>Fungi</taxon>
        <taxon>Dikarya</taxon>
        <taxon>Ascomycota</taxon>
        <taxon>Pezizomycotina</taxon>
        <taxon>Lecanoromycetes</taxon>
        <taxon>OSLEUM clade</taxon>
        <taxon>Umbilicariomycetidae</taxon>
        <taxon>Umbilicariales</taxon>
        <taxon>Umbilicariaceae</taxon>
        <taxon>Lasallia</taxon>
    </lineage>
</organism>
<keyword evidence="4" id="KW-0496">Mitochondrion</keyword>
<feature type="compositionally biased region" description="Low complexity" evidence="5">
    <location>
        <begin position="375"/>
        <end position="390"/>
    </location>
</feature>
<evidence type="ECO:0000256" key="2">
    <source>
        <dbReference type="ARBA" id="ARBA00004173"/>
    </source>
</evidence>
<comment type="function">
    <text evidence="1">Involved in the partitioning of the mitochondrial organelle and mitochondrial DNA (mtDNA) inheritance.</text>
</comment>
<feature type="domain" description="DML1/Misato tubulin" evidence="7">
    <location>
        <begin position="131"/>
        <end position="314"/>
    </location>
</feature>
<dbReference type="PANTHER" id="PTHR13391:SF0">
    <property type="entry name" value="PROTEIN MISATO HOMOLOG 1"/>
    <property type="match status" value="1"/>
</dbReference>